<evidence type="ECO:0000313" key="1">
    <source>
        <dbReference type="EMBL" id="GER31364.1"/>
    </source>
</evidence>
<organism evidence="1 2">
    <name type="scientific">Striga asiatica</name>
    <name type="common">Asiatic witchweed</name>
    <name type="synonym">Buchnera asiatica</name>
    <dbReference type="NCBI Taxonomy" id="4170"/>
    <lineage>
        <taxon>Eukaryota</taxon>
        <taxon>Viridiplantae</taxon>
        <taxon>Streptophyta</taxon>
        <taxon>Embryophyta</taxon>
        <taxon>Tracheophyta</taxon>
        <taxon>Spermatophyta</taxon>
        <taxon>Magnoliopsida</taxon>
        <taxon>eudicotyledons</taxon>
        <taxon>Gunneridae</taxon>
        <taxon>Pentapetalae</taxon>
        <taxon>asterids</taxon>
        <taxon>lamiids</taxon>
        <taxon>Lamiales</taxon>
        <taxon>Orobanchaceae</taxon>
        <taxon>Buchnereae</taxon>
        <taxon>Striga</taxon>
    </lineage>
</organism>
<feature type="non-terminal residue" evidence="1">
    <location>
        <position position="209"/>
    </location>
</feature>
<dbReference type="AlphaFoldDB" id="A0A5A7PF84"/>
<dbReference type="EMBL" id="BKCP01004450">
    <property type="protein sequence ID" value="GER31364.1"/>
    <property type="molecule type" value="Genomic_DNA"/>
</dbReference>
<comment type="caution">
    <text evidence="1">The sequence shown here is derived from an EMBL/GenBank/DDBJ whole genome shotgun (WGS) entry which is preliminary data.</text>
</comment>
<protein>
    <submittedName>
        <fullName evidence="1">Sulfate anion transporter 1</fullName>
    </submittedName>
</protein>
<accession>A0A5A7PF84</accession>
<reference evidence="2" key="1">
    <citation type="journal article" date="2019" name="Curr. Biol.">
        <title>Genome Sequence of Striga asiatica Provides Insight into the Evolution of Plant Parasitism.</title>
        <authorList>
            <person name="Yoshida S."/>
            <person name="Kim S."/>
            <person name="Wafula E.K."/>
            <person name="Tanskanen J."/>
            <person name="Kim Y.M."/>
            <person name="Honaas L."/>
            <person name="Yang Z."/>
            <person name="Spallek T."/>
            <person name="Conn C.E."/>
            <person name="Ichihashi Y."/>
            <person name="Cheong K."/>
            <person name="Cui S."/>
            <person name="Der J.P."/>
            <person name="Gundlach H."/>
            <person name="Jiao Y."/>
            <person name="Hori C."/>
            <person name="Ishida J.K."/>
            <person name="Kasahara H."/>
            <person name="Kiba T."/>
            <person name="Kim M.S."/>
            <person name="Koo N."/>
            <person name="Laohavisit A."/>
            <person name="Lee Y.H."/>
            <person name="Lumba S."/>
            <person name="McCourt P."/>
            <person name="Mortimer J.C."/>
            <person name="Mutuku J.M."/>
            <person name="Nomura T."/>
            <person name="Sasaki-Sekimoto Y."/>
            <person name="Seto Y."/>
            <person name="Wang Y."/>
            <person name="Wakatake T."/>
            <person name="Sakakibara H."/>
            <person name="Demura T."/>
            <person name="Yamaguchi S."/>
            <person name="Yoneyama K."/>
            <person name="Manabe R.I."/>
            <person name="Nelson D.C."/>
            <person name="Schulman A.H."/>
            <person name="Timko M.P."/>
            <person name="dePamphilis C.W."/>
            <person name="Choi D."/>
            <person name="Shirasu K."/>
        </authorList>
    </citation>
    <scope>NUCLEOTIDE SEQUENCE [LARGE SCALE GENOMIC DNA]</scope>
    <source>
        <strain evidence="2">cv. UVA1</strain>
    </source>
</reference>
<gene>
    <name evidence="1" type="ORF">STAS_07357</name>
</gene>
<evidence type="ECO:0000313" key="2">
    <source>
        <dbReference type="Proteomes" id="UP000325081"/>
    </source>
</evidence>
<proteinExistence type="predicted"/>
<keyword evidence="2" id="KW-1185">Reference proteome</keyword>
<sequence length="209" mass="24175">MDDHCERGRRRRDHTLSPNRYFAPLQALRLLQSNSMLPAVGTFQRRVSMPVPYGIHVLDNEFGDDYQFLFLDNPAARSQTARKPTAFHLHPQSYLFHKWRRGERKDCMESSIECISTIDGVDEDEISTSKWDNRKELIWLILAQTEELLWPTLCNLRCLGNDNLLIVLSNGGCRAALQTLDEQSSSHRRNLNVPQPKIHHVVVTKRVQS</sequence>
<name>A0A5A7PF84_STRAF</name>
<dbReference type="Proteomes" id="UP000325081">
    <property type="component" value="Unassembled WGS sequence"/>
</dbReference>